<dbReference type="GO" id="GO:0070573">
    <property type="term" value="F:metallodipeptidase activity"/>
    <property type="evidence" value="ECO:0007669"/>
    <property type="project" value="InterPro"/>
</dbReference>
<dbReference type="GO" id="GO:0006508">
    <property type="term" value="P:proteolysis"/>
    <property type="evidence" value="ECO:0007669"/>
    <property type="project" value="InterPro"/>
</dbReference>
<keyword evidence="4" id="KW-1185">Reference proteome</keyword>
<dbReference type="Gene3D" id="2.80.10.50">
    <property type="match status" value="3"/>
</dbReference>
<feature type="domain" description="Ricin B lectin" evidence="2">
    <location>
        <begin position="711"/>
        <end position="842"/>
    </location>
</feature>
<name>A0A6L7HYE6_9GAMM</name>
<gene>
    <name evidence="3" type="ORF">GNT65_10775</name>
</gene>
<feature type="chain" id="PRO_5026874794" description="Ricin B lectin domain-containing protein" evidence="1">
    <location>
        <begin position="25"/>
        <end position="979"/>
    </location>
</feature>
<dbReference type="AlphaFoldDB" id="A0A6L7HYE6"/>
<evidence type="ECO:0000259" key="2">
    <source>
        <dbReference type="SMART" id="SM00458"/>
    </source>
</evidence>
<reference evidence="3 4" key="1">
    <citation type="submission" date="2019-12" db="EMBL/GenBank/DDBJ databases">
        <title>Shewanella insulae sp. nov., isolated from a tidal flat.</title>
        <authorList>
            <person name="Yoon J.-H."/>
        </authorList>
    </citation>
    <scope>NUCLEOTIDE SEQUENCE [LARGE SCALE GENOMIC DNA]</scope>
    <source>
        <strain evidence="3 4">JBTF-M18</strain>
    </source>
</reference>
<proteinExistence type="predicted"/>
<dbReference type="Pfam" id="PF01244">
    <property type="entry name" value="Peptidase_M19"/>
    <property type="match status" value="1"/>
</dbReference>
<dbReference type="PROSITE" id="PS50231">
    <property type="entry name" value="RICIN_B_LECTIN"/>
    <property type="match status" value="2"/>
</dbReference>
<dbReference type="InterPro" id="IPR000772">
    <property type="entry name" value="Ricin_B_lectin"/>
</dbReference>
<dbReference type="PANTHER" id="PTHR10443:SF12">
    <property type="entry name" value="DIPEPTIDASE"/>
    <property type="match status" value="1"/>
</dbReference>
<dbReference type="EMBL" id="WRPA01000008">
    <property type="protein sequence ID" value="MXR69153.1"/>
    <property type="molecule type" value="Genomic_DNA"/>
</dbReference>
<evidence type="ECO:0000313" key="3">
    <source>
        <dbReference type="EMBL" id="MXR69153.1"/>
    </source>
</evidence>
<dbReference type="InterPro" id="IPR008257">
    <property type="entry name" value="Pept_M19"/>
</dbReference>
<keyword evidence="1" id="KW-0732">Signal</keyword>
<dbReference type="Proteomes" id="UP000474778">
    <property type="component" value="Unassembled WGS sequence"/>
</dbReference>
<dbReference type="SUPFAM" id="SSF51556">
    <property type="entry name" value="Metallo-dependent hydrolases"/>
    <property type="match status" value="1"/>
</dbReference>
<dbReference type="PANTHER" id="PTHR10443">
    <property type="entry name" value="MICROSOMAL DIPEPTIDASE"/>
    <property type="match status" value="1"/>
</dbReference>
<dbReference type="SUPFAM" id="SSF50370">
    <property type="entry name" value="Ricin B-like lectins"/>
    <property type="match status" value="2"/>
</dbReference>
<evidence type="ECO:0000313" key="4">
    <source>
        <dbReference type="Proteomes" id="UP000474778"/>
    </source>
</evidence>
<comment type="caution">
    <text evidence="3">The sequence shown here is derived from an EMBL/GenBank/DDBJ whole genome shotgun (WGS) entry which is preliminary data.</text>
</comment>
<dbReference type="SMART" id="SM00458">
    <property type="entry name" value="RICIN"/>
    <property type="match status" value="2"/>
</dbReference>
<dbReference type="CDD" id="cd23500">
    <property type="entry name" value="beta-trefoil_Ricin_SCDase_rpt2"/>
    <property type="match status" value="1"/>
</dbReference>
<dbReference type="Gene3D" id="3.20.20.140">
    <property type="entry name" value="Metal-dependent hydrolases"/>
    <property type="match status" value="1"/>
</dbReference>
<organism evidence="3 4">
    <name type="scientific">Shewanella insulae</name>
    <dbReference type="NCBI Taxonomy" id="2681496"/>
    <lineage>
        <taxon>Bacteria</taxon>
        <taxon>Pseudomonadati</taxon>
        <taxon>Pseudomonadota</taxon>
        <taxon>Gammaproteobacteria</taxon>
        <taxon>Alteromonadales</taxon>
        <taxon>Shewanellaceae</taxon>
        <taxon>Shewanella</taxon>
    </lineage>
</organism>
<feature type="domain" description="Ricin B lectin" evidence="2">
    <location>
        <begin position="849"/>
        <end position="977"/>
    </location>
</feature>
<accession>A0A6L7HYE6</accession>
<dbReference type="InterPro" id="IPR035992">
    <property type="entry name" value="Ricin_B-like_lectins"/>
</dbReference>
<protein>
    <recommendedName>
        <fullName evidence="2">Ricin B lectin domain-containing protein</fullName>
    </recommendedName>
</protein>
<sequence length="979" mass="110215">MKVSTIASLFILTLSMATPALSWASDDNPVHSLAQGCYAIQSPQTGKFVHRYTSGGLVNDGQSFGLFDASLAKAGRFYFKPTGLDHYMMTDSEGYYLAARLPYHITAGTYAGKFAEWRTNAIPQVDGSYRYRFTVTGLNRTLRHNYSSDSLYFVDELNPYNYTSETDFILVPQTDCTPFPEIQTNVTGNLDALKGDASQPVRGFIDPHTHITSYEFMGGRFMHGKPFHRFGVASALNDSSGVHGSWGALDIIGNLMAYNDVNYRYDTRGWPDFPHWPNYKQMSHMGYYYKWLERAYLGGQRMIVTHIVENEVLCNIQSSVNPAAWVGHNSCNTMDSIRLQIQRLKEMQTYIDAQAGGIGRGFFRIVTSPEQARAVIADGKLAVLMGIEASETFNCGIKDNCDRADVERQLQEIYDLGVRVLYPTHKFDNRFGGSRVEDGLINVGQVLSTGYAFDTQECDADTHGPAMTSGFPLLGSIPVIGDIANSIVNPQYQADIEHCNQQGLSDLGVYLVNRMIDKKMLIELDHMSEKTASSVLAIAEARQYSGVISSHSWMTQGKNGELHNNLKRAVQLGGFVTPYNWTATEVAKTIGQYLDEVEQTPYVHGVSFATDMSGLGNQPGPRDDADIHPLRYPFTTEFGLVIDKQQSGNRTYNYNLDGMAHYGMVADHLEDIRQQAPARIYEAVMHSAEAYLQMWERAKANRSSDYYDPLPTYVRIVNWSSGKCLDIPGNDDNLFNGQKVLQYSCQYHSDDQQWIYDKAAQTLRSRVDPNMCLDNRNQAYNNGNIGISFCDGSLSQRWFYDGYWLRAEKDRSYVIDVWGNSNNDFIGSWQFDGSNSQAWELRTEKTLYTWSTLRTHQSGRCLDIPYGNLTNGNTLLLDRCHGGNNQQWYYEPKQGTLHSKLNWNKCVTLLNGNTANDTPIVIADCNNSASQQWNNDGGYFRSHLNPNKVIDANGSGDRSEISIWDYHGGSNQRWRNVLN</sequence>
<dbReference type="RefSeq" id="WP_160796060.1">
    <property type="nucleotide sequence ID" value="NZ_WRPA01000008.1"/>
</dbReference>
<dbReference type="Pfam" id="PF00652">
    <property type="entry name" value="Ricin_B_lectin"/>
    <property type="match status" value="2"/>
</dbReference>
<dbReference type="InterPro" id="IPR032466">
    <property type="entry name" value="Metal_Hydrolase"/>
</dbReference>
<feature type="signal peptide" evidence="1">
    <location>
        <begin position="1"/>
        <end position="24"/>
    </location>
</feature>
<evidence type="ECO:0000256" key="1">
    <source>
        <dbReference type="SAM" id="SignalP"/>
    </source>
</evidence>